<dbReference type="InterPro" id="IPR003000">
    <property type="entry name" value="Sirtuin"/>
</dbReference>
<protein>
    <submittedName>
        <fullName evidence="1">NAD-dependent deacetylase</fullName>
    </submittedName>
</protein>
<dbReference type="Pfam" id="PF02146">
    <property type="entry name" value="SIR2"/>
    <property type="match status" value="1"/>
</dbReference>
<evidence type="ECO:0000313" key="2">
    <source>
        <dbReference type="Proteomes" id="UP000185739"/>
    </source>
</evidence>
<sequence length="272" mass="28932">MRAGPGRDFAAGMTTLAALDAVAACMVRAQRLLFITGAGISADSGLPTYRGIGGLYHDRLTADGLCIEEALSGATMAARPELAWKHLAEIEARCRGAQPNAAHRLIAALEQEKPMVCVLTQNVDGLHRAAGSRNLIELHGTLHRLRCTACHHGRTVADYAGLQIPPECPLCGALMRPDVVLFGESLPLRSLARLEAVLGEGVDIVLAVGTSSVFPYISAPVLRALQCGIPTVEINPGETALSAVVTHRLRLRAAEALPELWRRMHPPEPAEG</sequence>
<evidence type="ECO:0000313" key="1">
    <source>
        <dbReference type="EMBL" id="APR04371.1"/>
    </source>
</evidence>
<dbReference type="PANTHER" id="PTHR11085:SF4">
    <property type="entry name" value="NAD-DEPENDENT PROTEIN DEACYLASE"/>
    <property type="match status" value="1"/>
</dbReference>
<dbReference type="Proteomes" id="UP000185739">
    <property type="component" value="Chromosome"/>
</dbReference>
<reference evidence="1 2" key="1">
    <citation type="submission" date="2016-12" db="EMBL/GenBank/DDBJ databases">
        <title>Complete genome sequence of Thauera chlorobenzoica, a Betaproteobacterium degrading haloaromatics anaerobically to CO2 and halides.</title>
        <authorList>
            <person name="Goris T."/>
            <person name="Mergelsberg M."/>
            <person name="Boll M."/>
        </authorList>
    </citation>
    <scope>NUCLEOTIDE SEQUENCE [LARGE SCALE GENOMIC DNA]</scope>
    <source>
        <strain evidence="1 2">3CB1</strain>
    </source>
</reference>
<dbReference type="PANTHER" id="PTHR11085">
    <property type="entry name" value="NAD-DEPENDENT PROTEIN DEACYLASE SIRTUIN-5, MITOCHONDRIAL-RELATED"/>
    <property type="match status" value="1"/>
</dbReference>
<accession>A0A1H5WLR7</accession>
<proteinExistence type="predicted"/>
<dbReference type="Gene3D" id="3.30.1600.10">
    <property type="entry name" value="SIR2/SIRT2 'Small Domain"/>
    <property type="match status" value="1"/>
</dbReference>
<dbReference type="InterPro" id="IPR026591">
    <property type="entry name" value="Sirtuin_cat_small_dom_sf"/>
</dbReference>
<name>A0A1H5WLR7_9RHOO</name>
<dbReference type="SUPFAM" id="SSF52467">
    <property type="entry name" value="DHS-like NAD/FAD-binding domain"/>
    <property type="match status" value="1"/>
</dbReference>
<dbReference type="AlphaFoldDB" id="A0A1H5WLR7"/>
<dbReference type="PROSITE" id="PS50305">
    <property type="entry name" value="SIRTUIN"/>
    <property type="match status" value="1"/>
</dbReference>
<dbReference type="KEGG" id="tcl:Tchl_1512"/>
<dbReference type="InterPro" id="IPR029035">
    <property type="entry name" value="DHS-like_NAD/FAD-binding_dom"/>
</dbReference>
<dbReference type="CDD" id="cd01407">
    <property type="entry name" value="SIR2-fam"/>
    <property type="match status" value="1"/>
</dbReference>
<dbReference type="GO" id="GO:0017136">
    <property type="term" value="F:histone deacetylase activity, NAD-dependent"/>
    <property type="evidence" value="ECO:0007669"/>
    <property type="project" value="TreeGrafter"/>
</dbReference>
<keyword evidence="2" id="KW-1185">Reference proteome</keyword>
<dbReference type="Gene3D" id="3.40.50.1220">
    <property type="entry name" value="TPP-binding domain"/>
    <property type="match status" value="1"/>
</dbReference>
<dbReference type="GO" id="GO:0070403">
    <property type="term" value="F:NAD+ binding"/>
    <property type="evidence" value="ECO:0007669"/>
    <property type="project" value="InterPro"/>
</dbReference>
<organism evidence="1 2">
    <name type="scientific">Thauera chlorobenzoica</name>
    <dbReference type="NCBI Taxonomy" id="96773"/>
    <lineage>
        <taxon>Bacteria</taxon>
        <taxon>Pseudomonadati</taxon>
        <taxon>Pseudomonadota</taxon>
        <taxon>Betaproteobacteria</taxon>
        <taxon>Rhodocyclales</taxon>
        <taxon>Zoogloeaceae</taxon>
        <taxon>Thauera</taxon>
    </lineage>
</organism>
<dbReference type="InterPro" id="IPR026590">
    <property type="entry name" value="Ssirtuin_cat_dom"/>
</dbReference>
<dbReference type="STRING" id="96773.Tchl_1512"/>
<dbReference type="EMBL" id="CP018839">
    <property type="protein sequence ID" value="APR04371.1"/>
    <property type="molecule type" value="Genomic_DNA"/>
</dbReference>
<gene>
    <name evidence="1" type="ORF">Tchl_1512</name>
</gene>
<dbReference type="NCBIfam" id="NF001753">
    <property type="entry name" value="PRK00481.1-3"/>
    <property type="match status" value="1"/>
</dbReference>
<dbReference type="InterPro" id="IPR050134">
    <property type="entry name" value="NAD-dep_sirtuin_deacylases"/>
</dbReference>